<dbReference type="AlphaFoldDB" id="A0A0C4Y585"/>
<dbReference type="KEGG" id="cbw:RR42_m3184"/>
<sequence length="61" mass="7015">MKERRKSQGRASKEETGNRQPYAISHAPGTRHQESQLSATTVTPQWLCKVHDWARRVIKAD</sequence>
<organism evidence="2 3">
    <name type="scientific">Cupriavidus basilensis</name>
    <dbReference type="NCBI Taxonomy" id="68895"/>
    <lineage>
        <taxon>Bacteria</taxon>
        <taxon>Pseudomonadati</taxon>
        <taxon>Pseudomonadota</taxon>
        <taxon>Betaproteobacteria</taxon>
        <taxon>Burkholderiales</taxon>
        <taxon>Burkholderiaceae</taxon>
        <taxon>Cupriavidus</taxon>
    </lineage>
</organism>
<accession>A0A0C4Y585</accession>
<keyword evidence="3" id="KW-1185">Reference proteome</keyword>
<gene>
    <name evidence="2" type="ORF">RR42_m3184</name>
</gene>
<name>A0A0C4Y585_9BURK</name>
<dbReference type="EMBL" id="CP010536">
    <property type="protein sequence ID" value="AJG20552.1"/>
    <property type="molecule type" value="Genomic_DNA"/>
</dbReference>
<feature type="region of interest" description="Disordered" evidence="1">
    <location>
        <begin position="1"/>
        <end position="41"/>
    </location>
</feature>
<evidence type="ECO:0000313" key="3">
    <source>
        <dbReference type="Proteomes" id="UP000031843"/>
    </source>
</evidence>
<proteinExistence type="predicted"/>
<reference evidence="2 3" key="1">
    <citation type="journal article" date="2015" name="Genome Announc.">
        <title>Complete Genome Sequence of Cupriavidus basilensis 4G11, Isolated from the Oak Ridge Field Research Center Site.</title>
        <authorList>
            <person name="Ray J."/>
            <person name="Waters R.J."/>
            <person name="Skerker J.M."/>
            <person name="Kuehl J.V."/>
            <person name="Price M.N."/>
            <person name="Huang J."/>
            <person name="Chakraborty R."/>
            <person name="Arkin A.P."/>
            <person name="Deutschbauer A."/>
        </authorList>
    </citation>
    <scope>NUCLEOTIDE SEQUENCE [LARGE SCALE GENOMIC DNA]</scope>
    <source>
        <strain evidence="2">4G11</strain>
    </source>
</reference>
<dbReference type="Proteomes" id="UP000031843">
    <property type="component" value="Chromosome main"/>
</dbReference>
<evidence type="ECO:0000313" key="2">
    <source>
        <dbReference type="EMBL" id="AJG20552.1"/>
    </source>
</evidence>
<evidence type="ECO:0000256" key="1">
    <source>
        <dbReference type="SAM" id="MobiDB-lite"/>
    </source>
</evidence>
<protein>
    <submittedName>
        <fullName evidence="2">Uncharacterized protein</fullName>
    </submittedName>
</protein>